<evidence type="ECO:0000259" key="1">
    <source>
        <dbReference type="Pfam" id="PF19291"/>
    </source>
</evidence>
<dbReference type="EMBL" id="JACHMI010000001">
    <property type="protein sequence ID" value="MBB6550190.1"/>
    <property type="molecule type" value="Genomic_DNA"/>
</dbReference>
<comment type="caution">
    <text evidence="2">The sequence shown here is derived from an EMBL/GenBank/DDBJ whole genome shotgun (WGS) entry which is preliminary data.</text>
</comment>
<protein>
    <submittedName>
        <fullName evidence="2">GH15 family glucan-1,4-alpha-glucosidase</fullName>
    </submittedName>
</protein>
<reference evidence="2 3" key="1">
    <citation type="submission" date="2020-08" db="EMBL/GenBank/DDBJ databases">
        <title>Sequencing the genomes of 1000 actinobacteria strains.</title>
        <authorList>
            <person name="Klenk H.-P."/>
        </authorList>
    </citation>
    <scope>NUCLEOTIDE SEQUENCE [LARGE SCALE GENOMIC DNA]</scope>
    <source>
        <strain evidence="2 3">DSM 43768</strain>
    </source>
</reference>
<proteinExistence type="predicted"/>
<dbReference type="RefSeq" id="WP_185104505.1">
    <property type="nucleotide sequence ID" value="NZ_BAAAXY010000133.1"/>
</dbReference>
<dbReference type="AlphaFoldDB" id="A0A7X0NV64"/>
<evidence type="ECO:0000313" key="3">
    <source>
        <dbReference type="Proteomes" id="UP000565579"/>
    </source>
</evidence>
<keyword evidence="3" id="KW-1185">Reference proteome</keyword>
<dbReference type="Pfam" id="PF19291">
    <property type="entry name" value="TREH_N"/>
    <property type="match status" value="1"/>
</dbReference>
<dbReference type="InterPro" id="IPR045582">
    <property type="entry name" value="Trehalase-like_N"/>
</dbReference>
<dbReference type="Proteomes" id="UP000565579">
    <property type="component" value="Unassembled WGS sequence"/>
</dbReference>
<feature type="domain" description="Trehalase-like N-terminal" evidence="1">
    <location>
        <begin position="3"/>
        <end position="61"/>
    </location>
</feature>
<evidence type="ECO:0000313" key="2">
    <source>
        <dbReference type="EMBL" id="MBB6550190.1"/>
    </source>
</evidence>
<organism evidence="2 3">
    <name type="scientific">Nonomuraea rubra</name>
    <dbReference type="NCBI Taxonomy" id="46180"/>
    <lineage>
        <taxon>Bacteria</taxon>
        <taxon>Bacillati</taxon>
        <taxon>Actinomycetota</taxon>
        <taxon>Actinomycetes</taxon>
        <taxon>Streptosporangiales</taxon>
        <taxon>Streptosporangiaceae</taxon>
        <taxon>Nonomuraea</taxon>
    </lineage>
</organism>
<sequence length="68" mass="7439">MSTPPIGDYAMLSDCRSAALVTSDGSVDWLCLPRFDSPALFARLLDEEAGFWAIRPASPAEVNEPRRV</sequence>
<accession>A0A7X0NV64</accession>
<gene>
    <name evidence="2" type="ORF">HD593_004985</name>
</gene>
<name>A0A7X0NV64_9ACTN</name>